<organism evidence="2 3">
    <name type="scientific">Bradyrhizobium retamae</name>
    <dbReference type="NCBI Taxonomy" id="1300035"/>
    <lineage>
        <taxon>Bacteria</taxon>
        <taxon>Pseudomonadati</taxon>
        <taxon>Pseudomonadota</taxon>
        <taxon>Alphaproteobacteria</taxon>
        <taxon>Hyphomicrobiales</taxon>
        <taxon>Nitrobacteraceae</taxon>
        <taxon>Bradyrhizobium</taxon>
    </lineage>
</organism>
<dbReference type="EMBL" id="LLYA01000013">
    <property type="protein sequence ID" value="KRR29728.1"/>
    <property type="molecule type" value="Genomic_DNA"/>
</dbReference>
<proteinExistence type="predicted"/>
<sequence>MNWFRKHLKHGSRLALFAFAIQFALSCGHFHAAAAQAAPAVQSGLTDANLAIATPLAAQDAHPEAARPQQPAGHDDDQHTANVCAVCAVLSLANNFLFVTPPVLELPGAVELLYLVTGAEFAHLGSSYFAFQSRAPPAS</sequence>
<evidence type="ECO:0000313" key="2">
    <source>
        <dbReference type="EMBL" id="KRR29728.1"/>
    </source>
</evidence>
<protein>
    <recommendedName>
        <fullName evidence="4">DUF2946 domain-containing protein</fullName>
    </recommendedName>
</protein>
<dbReference type="PROSITE" id="PS51257">
    <property type="entry name" value="PROKAR_LIPOPROTEIN"/>
    <property type="match status" value="1"/>
</dbReference>
<dbReference type="OrthoDB" id="8129627at2"/>
<accession>A0A0R3NI53</accession>
<evidence type="ECO:0000313" key="3">
    <source>
        <dbReference type="Proteomes" id="UP000052023"/>
    </source>
</evidence>
<dbReference type="Proteomes" id="UP000052023">
    <property type="component" value="Unassembled WGS sequence"/>
</dbReference>
<feature type="signal peptide" evidence="1">
    <location>
        <begin position="1"/>
        <end position="37"/>
    </location>
</feature>
<keyword evidence="3" id="KW-1185">Reference proteome</keyword>
<dbReference type="AlphaFoldDB" id="A0A0R3NI53"/>
<dbReference type="RefSeq" id="WP_057841759.1">
    <property type="nucleotide sequence ID" value="NZ_LLYA01000013.1"/>
</dbReference>
<evidence type="ECO:0008006" key="4">
    <source>
        <dbReference type="Google" id="ProtNLM"/>
    </source>
</evidence>
<gene>
    <name evidence="2" type="ORF">CQ13_15370</name>
</gene>
<evidence type="ECO:0000256" key="1">
    <source>
        <dbReference type="SAM" id="SignalP"/>
    </source>
</evidence>
<feature type="chain" id="PRO_5006445367" description="DUF2946 domain-containing protein" evidence="1">
    <location>
        <begin position="38"/>
        <end position="139"/>
    </location>
</feature>
<comment type="caution">
    <text evidence="2">The sequence shown here is derived from an EMBL/GenBank/DDBJ whole genome shotgun (WGS) entry which is preliminary data.</text>
</comment>
<name>A0A0R3NI53_9BRAD</name>
<reference evidence="2 3" key="1">
    <citation type="submission" date="2014-03" db="EMBL/GenBank/DDBJ databases">
        <title>Bradyrhizobium valentinum sp. nov., isolated from effective nodules of Lupinus mariae-josephae, a lupine endemic of basic-lime soils in Eastern Spain.</title>
        <authorList>
            <person name="Duran D."/>
            <person name="Rey L."/>
            <person name="Navarro A."/>
            <person name="Busquets A."/>
            <person name="Imperial J."/>
            <person name="Ruiz-Argueso T."/>
        </authorList>
    </citation>
    <scope>NUCLEOTIDE SEQUENCE [LARGE SCALE GENOMIC DNA]</scope>
    <source>
        <strain evidence="2 3">Ro19</strain>
    </source>
</reference>
<keyword evidence="1" id="KW-0732">Signal</keyword>